<dbReference type="EMBL" id="CCKQ01007298">
    <property type="protein sequence ID" value="CDW78658.1"/>
    <property type="molecule type" value="Genomic_DNA"/>
</dbReference>
<evidence type="ECO:0008006" key="4">
    <source>
        <dbReference type="Google" id="ProtNLM"/>
    </source>
</evidence>
<accession>A0A078ACT9</accession>
<evidence type="ECO:0000256" key="1">
    <source>
        <dbReference type="SAM" id="SignalP"/>
    </source>
</evidence>
<feature type="signal peptide" evidence="1">
    <location>
        <begin position="1"/>
        <end position="19"/>
    </location>
</feature>
<protein>
    <recommendedName>
        <fullName evidence="4">Dickkopf N-terminal cysteine-rich domain-containing protein</fullName>
    </recommendedName>
</protein>
<keyword evidence="3" id="KW-1185">Reference proteome</keyword>
<dbReference type="AlphaFoldDB" id="A0A078ACT9"/>
<reference evidence="2 3" key="1">
    <citation type="submission" date="2014-06" db="EMBL/GenBank/DDBJ databases">
        <authorList>
            <person name="Swart Estienne"/>
        </authorList>
    </citation>
    <scope>NUCLEOTIDE SEQUENCE [LARGE SCALE GENOMIC DNA]</scope>
    <source>
        <strain evidence="2 3">130c</strain>
    </source>
</reference>
<evidence type="ECO:0000313" key="2">
    <source>
        <dbReference type="EMBL" id="CDW78658.1"/>
    </source>
</evidence>
<name>A0A078ACT9_STYLE</name>
<sequence length="149" mass="16962">MKKQLIALVIIGVINLVYSQGSSLENMTDLSTLQSIKMSQLERDDSILQKIIRKDLSKIKKNGRELEVKQPSKESIYQQVEEAQIQESNFRDTSQQLQQASPSEQKICGKRRCANDSECPNDMYCTVDLLCSFKNVSDSNSQLNEHALY</sequence>
<feature type="chain" id="PRO_5001729323" description="Dickkopf N-terminal cysteine-rich domain-containing protein" evidence="1">
    <location>
        <begin position="20"/>
        <end position="149"/>
    </location>
</feature>
<organism evidence="2 3">
    <name type="scientific">Stylonychia lemnae</name>
    <name type="common">Ciliate</name>
    <dbReference type="NCBI Taxonomy" id="5949"/>
    <lineage>
        <taxon>Eukaryota</taxon>
        <taxon>Sar</taxon>
        <taxon>Alveolata</taxon>
        <taxon>Ciliophora</taxon>
        <taxon>Intramacronucleata</taxon>
        <taxon>Spirotrichea</taxon>
        <taxon>Stichotrichia</taxon>
        <taxon>Sporadotrichida</taxon>
        <taxon>Oxytrichidae</taxon>
        <taxon>Stylonychinae</taxon>
        <taxon>Stylonychia</taxon>
    </lineage>
</organism>
<keyword evidence="1" id="KW-0732">Signal</keyword>
<evidence type="ECO:0000313" key="3">
    <source>
        <dbReference type="Proteomes" id="UP000039865"/>
    </source>
</evidence>
<proteinExistence type="predicted"/>
<dbReference type="InParanoid" id="A0A078ACT9"/>
<dbReference type="Proteomes" id="UP000039865">
    <property type="component" value="Unassembled WGS sequence"/>
</dbReference>
<gene>
    <name evidence="2" type="primary">Contig7227.g7737</name>
    <name evidence="2" type="ORF">STYLEM_7639</name>
</gene>